<reference evidence="7 8" key="1">
    <citation type="submission" date="2017-02" db="EMBL/GenBank/DDBJ databases">
        <authorList>
            <person name="Peterson S.W."/>
        </authorList>
    </citation>
    <scope>NUCLEOTIDE SEQUENCE [LARGE SCALE GENOMIC DNA]</scope>
    <source>
        <strain evidence="7 8">USBA 369</strain>
    </source>
</reference>
<dbReference type="InterPro" id="IPR029063">
    <property type="entry name" value="SAM-dependent_MTases_sf"/>
</dbReference>
<evidence type="ECO:0000256" key="1">
    <source>
        <dbReference type="ARBA" id="ARBA00022490"/>
    </source>
</evidence>
<keyword evidence="1" id="KW-0963">Cytoplasm</keyword>
<dbReference type="PANTHER" id="PTHR47816:SF4">
    <property type="entry name" value="RIBOSOMAL RNA SMALL SUBUNIT METHYLTRANSFERASE C"/>
    <property type="match status" value="1"/>
</dbReference>
<evidence type="ECO:0000256" key="2">
    <source>
        <dbReference type="ARBA" id="ARBA00022552"/>
    </source>
</evidence>
<gene>
    <name evidence="7" type="ORF">SAMN05428963_1013</name>
</gene>
<evidence type="ECO:0000256" key="4">
    <source>
        <dbReference type="ARBA" id="ARBA00022679"/>
    </source>
</evidence>
<keyword evidence="5" id="KW-0949">S-adenosyl-L-methionine</keyword>
<dbReference type="GO" id="GO:0008757">
    <property type="term" value="F:S-adenosylmethionine-dependent methyltransferase activity"/>
    <property type="evidence" value="ECO:0007669"/>
    <property type="project" value="InterPro"/>
</dbReference>
<feature type="domain" description="Methyltransferase small" evidence="6">
    <location>
        <begin position="147"/>
        <end position="309"/>
    </location>
</feature>
<keyword evidence="8" id="KW-1185">Reference proteome</keyword>
<dbReference type="RefSeq" id="WP_245318681.1">
    <property type="nucleotide sequence ID" value="NZ_FUXL01000001.1"/>
</dbReference>
<dbReference type="SUPFAM" id="SSF53335">
    <property type="entry name" value="S-adenosyl-L-methionine-dependent methyltransferases"/>
    <property type="match status" value="1"/>
</dbReference>
<keyword evidence="4 7" id="KW-0808">Transferase</keyword>
<keyword evidence="3 7" id="KW-0489">Methyltransferase</keyword>
<evidence type="ECO:0000313" key="7">
    <source>
        <dbReference type="EMBL" id="SJZ48268.1"/>
    </source>
</evidence>
<dbReference type="InterPro" id="IPR002052">
    <property type="entry name" value="DNA_methylase_N6_adenine_CS"/>
</dbReference>
<dbReference type="PANTHER" id="PTHR47816">
    <property type="entry name" value="RIBOSOMAL RNA SMALL SUBUNIT METHYLTRANSFERASE C"/>
    <property type="match status" value="1"/>
</dbReference>
<dbReference type="GO" id="GO:0003676">
    <property type="term" value="F:nucleic acid binding"/>
    <property type="evidence" value="ECO:0007669"/>
    <property type="project" value="InterPro"/>
</dbReference>
<name>A0A1T4L0Z4_9HYPH</name>
<proteinExistence type="predicted"/>
<dbReference type="InterPro" id="IPR046977">
    <property type="entry name" value="RsmC/RlmG"/>
</dbReference>
<evidence type="ECO:0000313" key="8">
    <source>
        <dbReference type="Proteomes" id="UP000190135"/>
    </source>
</evidence>
<dbReference type="Gene3D" id="3.40.50.150">
    <property type="entry name" value="Vaccinia Virus protein VP39"/>
    <property type="match status" value="1"/>
</dbReference>
<dbReference type="GO" id="GO:0008170">
    <property type="term" value="F:N-methyltransferase activity"/>
    <property type="evidence" value="ECO:0007669"/>
    <property type="project" value="UniProtKB-ARBA"/>
</dbReference>
<dbReference type="PROSITE" id="PS00092">
    <property type="entry name" value="N6_MTASE"/>
    <property type="match status" value="1"/>
</dbReference>
<dbReference type="Pfam" id="PF05175">
    <property type="entry name" value="MTS"/>
    <property type="match status" value="1"/>
</dbReference>
<dbReference type="GO" id="GO:0006364">
    <property type="term" value="P:rRNA processing"/>
    <property type="evidence" value="ECO:0007669"/>
    <property type="project" value="UniProtKB-KW"/>
</dbReference>
<organism evidence="7 8">
    <name type="scientific">Consotaella salsifontis</name>
    <dbReference type="NCBI Taxonomy" id="1365950"/>
    <lineage>
        <taxon>Bacteria</taxon>
        <taxon>Pseudomonadati</taxon>
        <taxon>Pseudomonadota</taxon>
        <taxon>Alphaproteobacteria</taxon>
        <taxon>Hyphomicrobiales</taxon>
        <taxon>Aurantimonadaceae</taxon>
        <taxon>Consotaella</taxon>
    </lineage>
</organism>
<evidence type="ECO:0000256" key="3">
    <source>
        <dbReference type="ARBA" id="ARBA00022603"/>
    </source>
</evidence>
<evidence type="ECO:0000256" key="5">
    <source>
        <dbReference type="ARBA" id="ARBA00022691"/>
    </source>
</evidence>
<dbReference type="CDD" id="cd02440">
    <property type="entry name" value="AdoMet_MTases"/>
    <property type="match status" value="1"/>
</dbReference>
<keyword evidence="2" id="KW-0698">rRNA processing</keyword>
<protein>
    <submittedName>
        <fullName evidence="7">16S rRNA (Guanine1207-N2)-methyltransferase</fullName>
    </submittedName>
</protein>
<dbReference type="GO" id="GO:0032259">
    <property type="term" value="P:methylation"/>
    <property type="evidence" value="ECO:0007669"/>
    <property type="project" value="UniProtKB-KW"/>
</dbReference>
<dbReference type="InterPro" id="IPR007848">
    <property type="entry name" value="Small_mtfrase_dom"/>
</dbReference>
<dbReference type="STRING" id="1365950.SAMN05428963_1013"/>
<sequence>MSEVDQQMSDVALMAGVYGDLPPELASTTMGAHQFSPLVPGAAALEQEAPQSLDELTMLAPRGTVERRYEMALALKALKEGAAFTVAAPKDRGGTRLRKELEGFGCSVAEESRRHHRIASCRRPDLLHGVDEAIAEGSPRVVEPLGLVSQPGIFAWDRIDPASALLMEHLPPLKGSGADFGCGVGILSRAVLASPAVTGHDLIDIDRRAVACARRNIEDDRARFFWADILKPDADMTDLDFVVMNPPFHDAGTEDRNLGQNFIRKASRSLRKGGVLWLTANRHLPYEAVLKEAFRNVRSVAEENGYKIFEAVK</sequence>
<accession>A0A1T4L0Z4</accession>
<evidence type="ECO:0000259" key="6">
    <source>
        <dbReference type="Pfam" id="PF05175"/>
    </source>
</evidence>
<dbReference type="AlphaFoldDB" id="A0A1T4L0Z4"/>
<dbReference type="Proteomes" id="UP000190135">
    <property type="component" value="Unassembled WGS sequence"/>
</dbReference>
<dbReference type="EMBL" id="FUXL01000001">
    <property type="protein sequence ID" value="SJZ48268.1"/>
    <property type="molecule type" value="Genomic_DNA"/>
</dbReference>